<comment type="similarity">
    <text evidence="1">Belongs to the peptidase C40 family.</text>
</comment>
<dbReference type="InterPro" id="IPR000064">
    <property type="entry name" value="NLP_P60_dom"/>
</dbReference>
<evidence type="ECO:0000256" key="3">
    <source>
        <dbReference type="ARBA" id="ARBA00022801"/>
    </source>
</evidence>
<accession>A0ABW1GAL7</accession>
<evidence type="ECO:0000313" key="6">
    <source>
        <dbReference type="EMBL" id="MFC5911791.1"/>
    </source>
</evidence>
<dbReference type="Proteomes" id="UP001596174">
    <property type="component" value="Unassembled WGS sequence"/>
</dbReference>
<reference evidence="7" key="1">
    <citation type="journal article" date="2019" name="Int. J. Syst. Evol. Microbiol.">
        <title>The Global Catalogue of Microorganisms (GCM) 10K type strain sequencing project: providing services to taxonomists for standard genome sequencing and annotation.</title>
        <authorList>
            <consortium name="The Broad Institute Genomics Platform"/>
            <consortium name="The Broad Institute Genome Sequencing Center for Infectious Disease"/>
            <person name="Wu L."/>
            <person name="Ma J."/>
        </authorList>
    </citation>
    <scope>NUCLEOTIDE SEQUENCE [LARGE SCALE GENOMIC DNA]</scope>
    <source>
        <strain evidence="7">JCM 4816</strain>
    </source>
</reference>
<evidence type="ECO:0000256" key="1">
    <source>
        <dbReference type="ARBA" id="ARBA00007074"/>
    </source>
</evidence>
<evidence type="ECO:0000313" key="7">
    <source>
        <dbReference type="Proteomes" id="UP001596174"/>
    </source>
</evidence>
<evidence type="ECO:0000259" key="5">
    <source>
        <dbReference type="PROSITE" id="PS51935"/>
    </source>
</evidence>
<organism evidence="6 7">
    <name type="scientific">Streptacidiphilus monticola</name>
    <dbReference type="NCBI Taxonomy" id="2161674"/>
    <lineage>
        <taxon>Bacteria</taxon>
        <taxon>Bacillati</taxon>
        <taxon>Actinomycetota</taxon>
        <taxon>Actinomycetes</taxon>
        <taxon>Kitasatosporales</taxon>
        <taxon>Streptomycetaceae</taxon>
        <taxon>Streptacidiphilus</taxon>
    </lineage>
</organism>
<feature type="non-terminal residue" evidence="6">
    <location>
        <position position="1"/>
    </location>
</feature>
<dbReference type="RefSeq" id="WP_380591352.1">
    <property type="nucleotide sequence ID" value="NZ_JBHSQJ010000251.1"/>
</dbReference>
<keyword evidence="4" id="KW-0788">Thiol protease</keyword>
<dbReference type="Pfam" id="PF00877">
    <property type="entry name" value="NLPC_P60"/>
    <property type="match status" value="1"/>
</dbReference>
<dbReference type="InterPro" id="IPR023346">
    <property type="entry name" value="Lysozyme-like_dom_sf"/>
</dbReference>
<sequence length="261" mass="27387">GNTTPVHDTDHGRYDRDQVYDHAVGPFQFLPATWASDGVNGRGNNAAADPNNAYDAALTAAVELCRNSRDLTQPQQLHDAIYTYNHSDAYVTLVESWITRFDQQATATQSAGSGGYTGKAAVVINAALAEQSVPYSWGGGGAAGPSRGVCCSKGGQDGRTVIGFDCSGLTQYAYAHAGILLPRLAADQARVGRRIPATAGPGALRPGDLIFYAYVPGNDRSIYHVALYLGDNQQIAAPRPGKGVEIEPVATSDYAGGTAIL</sequence>
<dbReference type="PROSITE" id="PS51935">
    <property type="entry name" value="NLPC_P60"/>
    <property type="match status" value="1"/>
</dbReference>
<proteinExistence type="inferred from homology"/>
<comment type="caution">
    <text evidence="6">The sequence shown here is derived from an EMBL/GenBank/DDBJ whole genome shotgun (WGS) entry which is preliminary data.</text>
</comment>
<evidence type="ECO:0000256" key="4">
    <source>
        <dbReference type="ARBA" id="ARBA00022807"/>
    </source>
</evidence>
<dbReference type="PANTHER" id="PTHR47359">
    <property type="entry name" value="PEPTIDOGLYCAN DL-ENDOPEPTIDASE CWLO"/>
    <property type="match status" value="1"/>
</dbReference>
<dbReference type="SUPFAM" id="SSF53955">
    <property type="entry name" value="Lysozyme-like"/>
    <property type="match status" value="1"/>
</dbReference>
<dbReference type="PANTHER" id="PTHR47359:SF3">
    <property type="entry name" value="NLP_P60 DOMAIN-CONTAINING PROTEIN-RELATED"/>
    <property type="match status" value="1"/>
</dbReference>
<name>A0ABW1GAL7_9ACTN</name>
<protein>
    <submittedName>
        <fullName evidence="6">NlpC/P60 family protein</fullName>
    </submittedName>
</protein>
<dbReference type="EMBL" id="JBHSQJ010000251">
    <property type="protein sequence ID" value="MFC5911791.1"/>
    <property type="molecule type" value="Genomic_DNA"/>
</dbReference>
<gene>
    <name evidence="6" type="ORF">ACFP3V_31875</name>
</gene>
<feature type="domain" description="NlpC/P60" evidence="5">
    <location>
        <begin position="117"/>
        <end position="261"/>
    </location>
</feature>
<dbReference type="InterPro" id="IPR038765">
    <property type="entry name" value="Papain-like_cys_pep_sf"/>
</dbReference>
<keyword evidence="2" id="KW-0645">Protease</keyword>
<dbReference type="Gene3D" id="3.90.1720.10">
    <property type="entry name" value="endopeptidase domain like (from Nostoc punctiforme)"/>
    <property type="match status" value="1"/>
</dbReference>
<keyword evidence="3" id="KW-0378">Hydrolase</keyword>
<dbReference type="InterPro" id="IPR051794">
    <property type="entry name" value="PG_Endopeptidase_C40"/>
</dbReference>
<evidence type="ECO:0000256" key="2">
    <source>
        <dbReference type="ARBA" id="ARBA00022670"/>
    </source>
</evidence>
<keyword evidence="7" id="KW-1185">Reference proteome</keyword>
<dbReference type="SUPFAM" id="SSF54001">
    <property type="entry name" value="Cysteine proteinases"/>
    <property type="match status" value="1"/>
</dbReference>